<dbReference type="Gene3D" id="3.30.70.330">
    <property type="match status" value="1"/>
</dbReference>
<gene>
    <name evidence="4" type="ORF">DBRI00130_LOCUS11961</name>
</gene>
<dbReference type="InterPro" id="IPR012677">
    <property type="entry name" value="Nucleotide-bd_a/b_plait_sf"/>
</dbReference>
<dbReference type="PANTHER" id="PTHR48037">
    <property type="entry name" value="ATPASE E1"/>
    <property type="match status" value="1"/>
</dbReference>
<dbReference type="SUPFAM" id="SSF54928">
    <property type="entry name" value="RNA-binding domain, RBD"/>
    <property type="match status" value="1"/>
</dbReference>
<protein>
    <recommendedName>
        <fullName evidence="3">RRM domain-containing protein</fullName>
    </recommendedName>
</protein>
<sequence>MDYEKGKHKGFCFIEFEYSEDAAEAIYNMDGSELSGRTLNVNLAQPNQQHKLGSSYKAVWSTDEWFQEQAGVESEEQMEKKKLDAQDASALKEKAPIMASGR</sequence>
<organism evidence="4">
    <name type="scientific">Ditylum brightwellii</name>
    <dbReference type="NCBI Taxonomy" id="49249"/>
    <lineage>
        <taxon>Eukaryota</taxon>
        <taxon>Sar</taxon>
        <taxon>Stramenopiles</taxon>
        <taxon>Ochrophyta</taxon>
        <taxon>Bacillariophyta</taxon>
        <taxon>Mediophyceae</taxon>
        <taxon>Lithodesmiophycidae</taxon>
        <taxon>Lithodesmiales</taxon>
        <taxon>Lithodesmiaceae</taxon>
        <taxon>Ditylum</taxon>
    </lineage>
</organism>
<dbReference type="PANTHER" id="PTHR48037:SF1">
    <property type="entry name" value="RRM DOMAIN-CONTAINING PROTEIN"/>
    <property type="match status" value="1"/>
</dbReference>
<dbReference type="InterPro" id="IPR035979">
    <property type="entry name" value="RBD_domain_sf"/>
</dbReference>
<dbReference type="Pfam" id="PF00076">
    <property type="entry name" value="RRM_1"/>
    <property type="match status" value="1"/>
</dbReference>
<evidence type="ECO:0000313" key="4">
    <source>
        <dbReference type="EMBL" id="CAE4601570.1"/>
    </source>
</evidence>
<name>A0A6S9F8P4_9STRA</name>
<dbReference type="PROSITE" id="PS50102">
    <property type="entry name" value="RRM"/>
    <property type="match status" value="1"/>
</dbReference>
<keyword evidence="1" id="KW-0694">RNA-binding</keyword>
<evidence type="ECO:0000256" key="1">
    <source>
        <dbReference type="PROSITE-ProRule" id="PRU00176"/>
    </source>
</evidence>
<dbReference type="GO" id="GO:0003723">
    <property type="term" value="F:RNA binding"/>
    <property type="evidence" value="ECO:0007669"/>
    <property type="project" value="UniProtKB-UniRule"/>
</dbReference>
<feature type="compositionally biased region" description="Basic and acidic residues" evidence="2">
    <location>
        <begin position="83"/>
        <end position="95"/>
    </location>
</feature>
<proteinExistence type="predicted"/>
<dbReference type="InterPro" id="IPR000504">
    <property type="entry name" value="RRM_dom"/>
</dbReference>
<feature type="region of interest" description="Disordered" evidence="2">
    <location>
        <begin position="83"/>
        <end position="102"/>
    </location>
</feature>
<evidence type="ECO:0000256" key="2">
    <source>
        <dbReference type="SAM" id="MobiDB-lite"/>
    </source>
</evidence>
<dbReference type="AlphaFoldDB" id="A0A6S9F8P4"/>
<evidence type="ECO:0000259" key="3">
    <source>
        <dbReference type="PROSITE" id="PS50102"/>
    </source>
</evidence>
<dbReference type="EMBL" id="HBNS01014885">
    <property type="protein sequence ID" value="CAE4601570.1"/>
    <property type="molecule type" value="Transcribed_RNA"/>
</dbReference>
<feature type="domain" description="RRM" evidence="3">
    <location>
        <begin position="1"/>
        <end position="46"/>
    </location>
</feature>
<accession>A0A6S9F8P4</accession>
<reference evidence="4" key="1">
    <citation type="submission" date="2021-01" db="EMBL/GenBank/DDBJ databases">
        <authorList>
            <person name="Corre E."/>
            <person name="Pelletier E."/>
            <person name="Niang G."/>
            <person name="Scheremetjew M."/>
            <person name="Finn R."/>
            <person name="Kale V."/>
            <person name="Holt S."/>
            <person name="Cochrane G."/>
            <person name="Meng A."/>
            <person name="Brown T."/>
            <person name="Cohen L."/>
        </authorList>
    </citation>
    <scope>NUCLEOTIDE SEQUENCE</scope>
    <source>
        <strain evidence="4">GSO104</strain>
    </source>
</reference>